<keyword evidence="3 10" id="KW-0812">Transmembrane</keyword>
<evidence type="ECO:0000313" key="13">
    <source>
        <dbReference type="Proteomes" id="UP000243745"/>
    </source>
</evidence>
<dbReference type="GO" id="GO:0005886">
    <property type="term" value="C:plasma membrane"/>
    <property type="evidence" value="ECO:0007669"/>
    <property type="project" value="UniProtKB-SubCell"/>
</dbReference>
<keyword evidence="5 10" id="KW-0547">Nucleotide-binding</keyword>
<dbReference type="InterPro" id="IPR001757">
    <property type="entry name" value="P_typ_ATPase"/>
</dbReference>
<keyword evidence="4 10" id="KW-0479">Metal-binding</keyword>
<dbReference type="SFLD" id="SFLDS00003">
    <property type="entry name" value="Haloacid_Dehalogenase"/>
    <property type="match status" value="1"/>
</dbReference>
<feature type="domain" description="HMA" evidence="11">
    <location>
        <begin position="1"/>
        <end position="63"/>
    </location>
</feature>
<dbReference type="PRINTS" id="PR00119">
    <property type="entry name" value="CATATPASE"/>
</dbReference>
<dbReference type="InterPro" id="IPR008250">
    <property type="entry name" value="ATPase_P-typ_transduc_dom_A_sf"/>
</dbReference>
<dbReference type="SUPFAM" id="SSF81665">
    <property type="entry name" value="Calcium ATPase, transmembrane domain M"/>
    <property type="match status" value="1"/>
</dbReference>
<dbReference type="Gene3D" id="3.40.1110.10">
    <property type="entry name" value="Calcium-transporting ATPase, cytoplasmic domain N"/>
    <property type="match status" value="1"/>
</dbReference>
<dbReference type="Gene3D" id="3.30.70.100">
    <property type="match status" value="2"/>
</dbReference>
<dbReference type="Pfam" id="PF00403">
    <property type="entry name" value="HMA"/>
    <property type="match status" value="1"/>
</dbReference>
<name>A0A662ZHL6_9GAMM</name>
<dbReference type="InterPro" id="IPR023214">
    <property type="entry name" value="HAD_sf"/>
</dbReference>
<dbReference type="EMBL" id="FOXF01000023">
    <property type="protein sequence ID" value="SFP43231.1"/>
    <property type="molecule type" value="Genomic_DNA"/>
</dbReference>
<evidence type="ECO:0000256" key="5">
    <source>
        <dbReference type="ARBA" id="ARBA00022741"/>
    </source>
</evidence>
<dbReference type="SUPFAM" id="SSF56784">
    <property type="entry name" value="HAD-like"/>
    <property type="match status" value="1"/>
</dbReference>
<evidence type="ECO:0000256" key="4">
    <source>
        <dbReference type="ARBA" id="ARBA00022723"/>
    </source>
</evidence>
<dbReference type="SUPFAM" id="SSF55008">
    <property type="entry name" value="HMA, heavy metal-associated domain"/>
    <property type="match status" value="2"/>
</dbReference>
<evidence type="ECO:0000256" key="7">
    <source>
        <dbReference type="ARBA" id="ARBA00022967"/>
    </source>
</evidence>
<evidence type="ECO:0000256" key="1">
    <source>
        <dbReference type="ARBA" id="ARBA00004127"/>
    </source>
</evidence>
<dbReference type="SUPFAM" id="SSF81653">
    <property type="entry name" value="Calcium ATPase, transduction domain A"/>
    <property type="match status" value="1"/>
</dbReference>
<evidence type="ECO:0000256" key="8">
    <source>
        <dbReference type="ARBA" id="ARBA00022989"/>
    </source>
</evidence>
<feature type="transmembrane region" description="Helical" evidence="10">
    <location>
        <begin position="397"/>
        <end position="418"/>
    </location>
</feature>
<dbReference type="InterPro" id="IPR023299">
    <property type="entry name" value="ATPase_P-typ_cyto_dom_N"/>
</dbReference>
<accession>A0A662ZHL6</accession>
<dbReference type="Pfam" id="PF00702">
    <property type="entry name" value="Hydrolase"/>
    <property type="match status" value="1"/>
</dbReference>
<dbReference type="PROSITE" id="PS00154">
    <property type="entry name" value="ATPASE_E1_E2"/>
    <property type="match status" value="1"/>
</dbReference>
<keyword evidence="7" id="KW-1278">Translocase</keyword>
<feature type="transmembrane region" description="Helical" evidence="10">
    <location>
        <begin position="730"/>
        <end position="753"/>
    </location>
</feature>
<evidence type="ECO:0000259" key="11">
    <source>
        <dbReference type="PROSITE" id="PS50846"/>
    </source>
</evidence>
<gene>
    <name evidence="12" type="ORF">SAMN02910344_01370</name>
</gene>
<evidence type="ECO:0000313" key="12">
    <source>
        <dbReference type="EMBL" id="SFP43231.1"/>
    </source>
</evidence>
<organism evidence="12 13">
    <name type="scientific">Ruminobacter amylophilus</name>
    <dbReference type="NCBI Taxonomy" id="867"/>
    <lineage>
        <taxon>Bacteria</taxon>
        <taxon>Pseudomonadati</taxon>
        <taxon>Pseudomonadota</taxon>
        <taxon>Gammaproteobacteria</taxon>
        <taxon>Aeromonadales</taxon>
        <taxon>Succinivibrionaceae</taxon>
        <taxon>Ruminobacter</taxon>
    </lineage>
</organism>
<feature type="transmembrane region" description="Helical" evidence="10">
    <location>
        <begin position="157"/>
        <end position="179"/>
    </location>
</feature>
<dbReference type="InterPro" id="IPR036163">
    <property type="entry name" value="HMA_dom_sf"/>
</dbReference>
<dbReference type="RefSeq" id="WP_093142265.1">
    <property type="nucleotide sequence ID" value="NZ_FOXF01000023.1"/>
</dbReference>
<proteinExistence type="inferred from homology"/>
<dbReference type="InterPro" id="IPR027256">
    <property type="entry name" value="P-typ_ATPase_IB"/>
</dbReference>
<dbReference type="GO" id="GO:0055070">
    <property type="term" value="P:copper ion homeostasis"/>
    <property type="evidence" value="ECO:0007669"/>
    <property type="project" value="TreeGrafter"/>
</dbReference>
<keyword evidence="8 10" id="KW-1133">Transmembrane helix</keyword>
<feature type="transmembrane region" description="Helical" evidence="10">
    <location>
        <begin position="199"/>
        <end position="217"/>
    </location>
</feature>
<evidence type="ECO:0000256" key="10">
    <source>
        <dbReference type="RuleBase" id="RU362081"/>
    </source>
</evidence>
<dbReference type="OrthoDB" id="9814270at2"/>
<dbReference type="InterPro" id="IPR023298">
    <property type="entry name" value="ATPase_P-typ_TM_dom_sf"/>
</dbReference>
<dbReference type="InterPro" id="IPR006121">
    <property type="entry name" value="HMA_dom"/>
</dbReference>
<dbReference type="InterPro" id="IPR044492">
    <property type="entry name" value="P_typ_ATPase_HD_dom"/>
</dbReference>
<dbReference type="CDD" id="cd00371">
    <property type="entry name" value="HMA"/>
    <property type="match status" value="1"/>
</dbReference>
<dbReference type="GO" id="GO:0043682">
    <property type="term" value="F:P-type divalent copper transporter activity"/>
    <property type="evidence" value="ECO:0007669"/>
    <property type="project" value="TreeGrafter"/>
</dbReference>
<evidence type="ECO:0000256" key="3">
    <source>
        <dbReference type="ARBA" id="ARBA00022692"/>
    </source>
</evidence>
<dbReference type="GO" id="GO:0005507">
    <property type="term" value="F:copper ion binding"/>
    <property type="evidence" value="ECO:0007669"/>
    <property type="project" value="TreeGrafter"/>
</dbReference>
<feature type="transmembrane region" description="Helical" evidence="10">
    <location>
        <begin position="125"/>
        <end position="145"/>
    </location>
</feature>
<dbReference type="PROSITE" id="PS01047">
    <property type="entry name" value="HMA_1"/>
    <property type="match status" value="2"/>
</dbReference>
<dbReference type="InterPro" id="IPR036412">
    <property type="entry name" value="HAD-like_sf"/>
</dbReference>
<reference evidence="12 13" key="1">
    <citation type="submission" date="2016-10" db="EMBL/GenBank/DDBJ databases">
        <authorList>
            <person name="Varghese N."/>
            <person name="Submissions S."/>
        </authorList>
    </citation>
    <scope>NUCLEOTIDE SEQUENCE [LARGE SCALE GENOMIC DNA]</scope>
    <source>
        <strain evidence="12 13">DSM 1361</strain>
    </source>
</reference>
<dbReference type="InterPro" id="IPR017969">
    <property type="entry name" value="Heavy-metal-associated_CS"/>
</dbReference>
<dbReference type="InterPro" id="IPR059000">
    <property type="entry name" value="ATPase_P-type_domA"/>
</dbReference>
<dbReference type="GO" id="GO:0016887">
    <property type="term" value="F:ATP hydrolysis activity"/>
    <property type="evidence" value="ECO:0007669"/>
    <property type="project" value="InterPro"/>
</dbReference>
<evidence type="ECO:0000256" key="2">
    <source>
        <dbReference type="ARBA" id="ARBA00006024"/>
    </source>
</evidence>
<protein>
    <submittedName>
        <fullName evidence="12">Cu2+-exporting ATPase</fullName>
    </submittedName>
</protein>
<dbReference type="SFLD" id="SFLDG00002">
    <property type="entry name" value="C1.7:_P-type_atpase_like"/>
    <property type="match status" value="1"/>
</dbReference>
<comment type="similarity">
    <text evidence="2 10">Belongs to the cation transport ATPase (P-type) (TC 3.A.3) family. Type IB subfamily.</text>
</comment>
<dbReference type="PROSITE" id="PS50846">
    <property type="entry name" value="HMA_2"/>
    <property type="match status" value="1"/>
</dbReference>
<dbReference type="GO" id="GO:0005524">
    <property type="term" value="F:ATP binding"/>
    <property type="evidence" value="ECO:0007669"/>
    <property type="project" value="UniProtKB-UniRule"/>
</dbReference>
<comment type="subcellular location">
    <subcellularLocation>
        <location evidence="10">Cell membrane</location>
    </subcellularLocation>
    <subcellularLocation>
        <location evidence="1">Endomembrane system</location>
        <topology evidence="1">Multi-pass membrane protein</topology>
    </subcellularLocation>
</comment>
<keyword evidence="10" id="KW-1003">Cell membrane</keyword>
<evidence type="ECO:0000256" key="6">
    <source>
        <dbReference type="ARBA" id="ARBA00022840"/>
    </source>
</evidence>
<dbReference type="Proteomes" id="UP000243745">
    <property type="component" value="Unassembled WGS sequence"/>
</dbReference>
<dbReference type="Gene3D" id="3.40.50.1000">
    <property type="entry name" value="HAD superfamily/HAD-like"/>
    <property type="match status" value="1"/>
</dbReference>
<keyword evidence="6 10" id="KW-0067">ATP-binding</keyword>
<dbReference type="PANTHER" id="PTHR43520">
    <property type="entry name" value="ATP7, ISOFORM B"/>
    <property type="match status" value="1"/>
</dbReference>
<sequence length="937" mass="100075">MNSYSITGMNCSACSNHIEQTVKRLPGVTSCEVSLITGIMNVTGSVSQEAVIRAVTELGYGITVSDSLGGNIPDYVSRLTPSVKPMLTGFLISLVLLLILMYLATGHLMFGLPAGSFFMDRPDRLAYTELILTSAILLINGRLLIKGYRGLVRMMPTMDTLVAIGVSASYLYSVQKIALLNTLISADMTEQAAKLAHNLYFESAAMLLVIVVFGKILERSARGKTTTALRGLLDITPKNAHRIRAGAHRQEGVNDNPLNAAEDVPAAALKVNDVFIVLPGESIPADAVIIEGSGSINESGLTGESMPRDVTAGDTVTGATVNINGLLKCRALRTGSETVFSKMVETVKVALTSKAPISRTADTISAYFVPAVIVLAILTFCVWYFLLNGTMAVALEYATAVLLVSCPCALGLATPLAITAGAGKALRNGVLFKNAESLEKIGRVKYMVLDKTGTITAGTPKVTSVITVSALSVENVLHLAGILESFSSHPVAKAVAAESGIHNADTYGLMDEGMNEVMKKLYSATDPGSIMNITEFAEVTSGGVHATINGHRFFIGNQDYIRSKSVISADIGEICNDMSNKGDTTILLATEREILGIISVSDVIRDNAAESVALLYRQGITPIMLTGDNIFSASGIAEKVHIRNLKANCLPEDKAQVIRELRGKGVTAMVGDGINDALPLTEADIGIAVASGSDIAIDAGNVVLVKNTMLNLVKAIRCGRRTLRTIKENLFWALCYNIVGLPLAAGALSSFGLRLTPVFAASCMAASSLIVVGNSLRIFLTDISEKKLTEDARNENEKISAMGEAYFRPHLNVITSDRKEPAPVHKNTVPADPVFSGFMGITPDSPVSHAQKNTEAETPDENMVHYANLIIDGMVCEHCESTVCEILRKHVNIINIVISHRRNAAVAEYRGNFDEATVKRELSLAGYNLVNVFNDSM</sequence>
<keyword evidence="13" id="KW-1185">Reference proteome</keyword>
<dbReference type="PANTHER" id="PTHR43520:SF8">
    <property type="entry name" value="P-TYPE CU(+) TRANSPORTER"/>
    <property type="match status" value="1"/>
</dbReference>
<dbReference type="GO" id="GO:0012505">
    <property type="term" value="C:endomembrane system"/>
    <property type="evidence" value="ECO:0007669"/>
    <property type="project" value="UniProtKB-SubCell"/>
</dbReference>
<feature type="transmembrane region" description="Helical" evidence="10">
    <location>
        <begin position="759"/>
        <end position="780"/>
    </location>
</feature>
<dbReference type="FunFam" id="2.70.150.10:FF:000002">
    <property type="entry name" value="Copper-transporting ATPase 1, putative"/>
    <property type="match status" value="1"/>
</dbReference>
<keyword evidence="9 10" id="KW-0472">Membrane</keyword>
<feature type="transmembrane region" description="Helical" evidence="10">
    <location>
        <begin position="364"/>
        <end position="385"/>
    </location>
</feature>
<dbReference type="NCBIfam" id="TIGR01494">
    <property type="entry name" value="ATPase_P-type"/>
    <property type="match status" value="2"/>
</dbReference>
<dbReference type="InterPro" id="IPR018303">
    <property type="entry name" value="ATPase_P-typ_P_site"/>
</dbReference>
<dbReference type="Gene3D" id="2.70.150.10">
    <property type="entry name" value="Calcium-transporting ATPase, cytoplasmic transduction domain A"/>
    <property type="match status" value="1"/>
</dbReference>
<dbReference type="AlphaFoldDB" id="A0A662ZHL6"/>
<dbReference type="Pfam" id="PF00122">
    <property type="entry name" value="E1-E2_ATPase"/>
    <property type="match status" value="1"/>
</dbReference>
<evidence type="ECO:0000256" key="9">
    <source>
        <dbReference type="ARBA" id="ARBA00023136"/>
    </source>
</evidence>
<dbReference type="NCBIfam" id="TIGR01525">
    <property type="entry name" value="ATPase-IB_hvy"/>
    <property type="match status" value="1"/>
</dbReference>
<dbReference type="SFLD" id="SFLDF00027">
    <property type="entry name" value="p-type_atpase"/>
    <property type="match status" value="1"/>
</dbReference>
<feature type="transmembrane region" description="Helical" evidence="10">
    <location>
        <begin position="87"/>
        <end position="105"/>
    </location>
</feature>